<dbReference type="PIRSF" id="PIRSF028188">
    <property type="entry name" value="Amdntrnsf_FN0238"/>
    <property type="match status" value="1"/>
</dbReference>
<dbReference type="EMBL" id="JABBXH010000002">
    <property type="protein sequence ID" value="NMP31452.1"/>
    <property type="molecule type" value="Genomic_DNA"/>
</dbReference>
<gene>
    <name evidence="1" type="ORF">HII17_07745</name>
</gene>
<organism evidence="1 2">
    <name type="scientific">Thalassotalea algicola</name>
    <dbReference type="NCBI Taxonomy" id="2716224"/>
    <lineage>
        <taxon>Bacteria</taxon>
        <taxon>Pseudomonadati</taxon>
        <taxon>Pseudomonadota</taxon>
        <taxon>Gammaproteobacteria</taxon>
        <taxon>Alteromonadales</taxon>
        <taxon>Colwelliaceae</taxon>
        <taxon>Thalassotalea</taxon>
    </lineage>
</organism>
<dbReference type="NCBIfam" id="NF046062">
    <property type="entry name" value="citrull_CtlX"/>
    <property type="match status" value="1"/>
</dbReference>
<keyword evidence="1" id="KW-0808">Transferase</keyword>
<name>A0A7Y0LCA4_9GAMM</name>
<protein>
    <submittedName>
        <fullName evidence="1">Amidinotransferase</fullName>
    </submittedName>
</protein>
<dbReference type="Gene3D" id="3.75.10.10">
    <property type="entry name" value="L-arginine/glycine Amidinotransferase, Chain A"/>
    <property type="match status" value="1"/>
</dbReference>
<comment type="caution">
    <text evidence="1">The sequence shown here is derived from an EMBL/GenBank/DDBJ whole genome shotgun (WGS) entry which is preliminary data.</text>
</comment>
<reference evidence="1 2" key="1">
    <citation type="submission" date="2020-04" db="EMBL/GenBank/DDBJ databases">
        <title>Thalassotalea sp. M1531, isolated from the surface of marine red alga.</title>
        <authorList>
            <person name="Pang L."/>
            <person name="Lu D.-C."/>
        </authorList>
    </citation>
    <scope>NUCLEOTIDE SEQUENCE [LARGE SCALE GENOMIC DNA]</scope>
    <source>
        <strain evidence="1 2">M1531</strain>
    </source>
</reference>
<accession>A0A7Y0LCA4</accession>
<keyword evidence="2" id="KW-1185">Reference proteome</keyword>
<proteinExistence type="predicted"/>
<dbReference type="InterPro" id="IPR014541">
    <property type="entry name" value="Amdntrnsf_FN0238"/>
</dbReference>
<dbReference type="Pfam" id="PF19420">
    <property type="entry name" value="DDAH_eukar"/>
    <property type="match status" value="1"/>
</dbReference>
<evidence type="ECO:0000313" key="1">
    <source>
        <dbReference type="EMBL" id="NMP31452.1"/>
    </source>
</evidence>
<sequence length="302" mass="33885">MVRPHHFSPNVETASDNAFQVSNIADLDKNLVSSNAYKEVTQVANKLASLGVTVHLFEDKTGDTPDSVFPNNWFTAHPNGNLCLYPMYAKNRRLERRNDIIEMLQERYKVNSIVDLTGWESREEYLEGTGVMVFDYEQRAAYVSRSNRATERALQDFCQKLNVRPVLFSAYDKSGVEVYHTNVLMCVTSDFVIIADEMIKNDDERQMILDTIKKSGKKHVSLTELQISQFAGNMLELSGNSGRFIAVSETAYNALNHTQMKIITEKVPLIPFAIPTIELAGGSIRCMLAGIHLPVKNASKAG</sequence>
<dbReference type="Proteomes" id="UP000568664">
    <property type="component" value="Unassembled WGS sequence"/>
</dbReference>
<dbReference type="PANTHER" id="PTHR43224">
    <property type="entry name" value="AMIDINOTRANSFERASE"/>
    <property type="match status" value="1"/>
</dbReference>
<dbReference type="PANTHER" id="PTHR43224:SF1">
    <property type="entry name" value="AMIDINOTRANSFERASE"/>
    <property type="match status" value="1"/>
</dbReference>
<dbReference type="SUPFAM" id="SSF55909">
    <property type="entry name" value="Pentein"/>
    <property type="match status" value="1"/>
</dbReference>
<evidence type="ECO:0000313" key="2">
    <source>
        <dbReference type="Proteomes" id="UP000568664"/>
    </source>
</evidence>
<dbReference type="AlphaFoldDB" id="A0A7Y0LCA4"/>
<dbReference type="GO" id="GO:0016740">
    <property type="term" value="F:transferase activity"/>
    <property type="evidence" value="ECO:0007669"/>
    <property type="project" value="UniProtKB-KW"/>
</dbReference>